<dbReference type="EMBL" id="BARV01019936">
    <property type="protein sequence ID" value="GAI21678.1"/>
    <property type="molecule type" value="Genomic_DNA"/>
</dbReference>
<accession>X1LRF9</accession>
<sequence>IITFTGNRPLGTPVKARASQKIIRQAFRI</sequence>
<organism evidence="1">
    <name type="scientific">marine sediment metagenome</name>
    <dbReference type="NCBI Taxonomy" id="412755"/>
    <lineage>
        <taxon>unclassified sequences</taxon>
        <taxon>metagenomes</taxon>
        <taxon>ecological metagenomes</taxon>
    </lineage>
</organism>
<protein>
    <submittedName>
        <fullName evidence="1">Uncharacterized protein</fullName>
    </submittedName>
</protein>
<gene>
    <name evidence="1" type="ORF">S06H3_33409</name>
</gene>
<reference evidence="1" key="1">
    <citation type="journal article" date="2014" name="Front. Microbiol.">
        <title>High frequency of phylogenetically diverse reductive dehalogenase-homologous genes in deep subseafloor sedimentary metagenomes.</title>
        <authorList>
            <person name="Kawai M."/>
            <person name="Futagami T."/>
            <person name="Toyoda A."/>
            <person name="Takaki Y."/>
            <person name="Nishi S."/>
            <person name="Hori S."/>
            <person name="Arai W."/>
            <person name="Tsubouchi T."/>
            <person name="Morono Y."/>
            <person name="Uchiyama I."/>
            <person name="Ito T."/>
            <person name="Fujiyama A."/>
            <person name="Inagaki F."/>
            <person name="Takami H."/>
        </authorList>
    </citation>
    <scope>NUCLEOTIDE SEQUENCE</scope>
    <source>
        <strain evidence="1">Expedition CK06-06</strain>
    </source>
</reference>
<name>X1LRF9_9ZZZZ</name>
<feature type="non-terminal residue" evidence="1">
    <location>
        <position position="1"/>
    </location>
</feature>
<evidence type="ECO:0000313" key="1">
    <source>
        <dbReference type="EMBL" id="GAI21678.1"/>
    </source>
</evidence>
<proteinExistence type="predicted"/>
<comment type="caution">
    <text evidence="1">The sequence shown here is derived from an EMBL/GenBank/DDBJ whole genome shotgun (WGS) entry which is preliminary data.</text>
</comment>
<dbReference type="AlphaFoldDB" id="X1LRF9"/>